<dbReference type="PRINTS" id="PR00360">
    <property type="entry name" value="C2DOMAIN"/>
</dbReference>
<protein>
    <recommendedName>
        <fullName evidence="2">C2 domain-containing protein</fullName>
    </recommendedName>
</protein>
<dbReference type="InterPro" id="IPR000008">
    <property type="entry name" value="C2_dom"/>
</dbReference>
<dbReference type="Proteomes" id="UP001501920">
    <property type="component" value="Chromosome 20"/>
</dbReference>
<feature type="chain" id="PRO_5043545744" description="C2 domain-containing protein" evidence="1">
    <location>
        <begin position="23"/>
        <end position="130"/>
    </location>
</feature>
<keyword evidence="1" id="KW-0732">Signal</keyword>
<dbReference type="STRING" id="42514.ENSPNAP00000034552"/>
<accession>A0A3B4EDE4</accession>
<keyword evidence="4" id="KW-1185">Reference proteome</keyword>
<sequence>MTLRLMCVAILVIAAHLALTNAAVRVWGLQAFNLDGDPIGPPDPYIKVWCGSIFGGMSEFRQDNANPVWSAEFYFPNCKAKDILKLEVWDKDLTYDDYLGTCTMKVQSGTYLYRTCMVGRGTLSYNYELK</sequence>
<dbReference type="InterPro" id="IPR035892">
    <property type="entry name" value="C2_domain_sf"/>
</dbReference>
<name>A0A3B4EDE4_PYGNA</name>
<dbReference type="CDD" id="cd00030">
    <property type="entry name" value="C2"/>
    <property type="match status" value="1"/>
</dbReference>
<evidence type="ECO:0000313" key="3">
    <source>
        <dbReference type="Ensembl" id="ENSPNAP00000034552.2"/>
    </source>
</evidence>
<dbReference type="SMART" id="SM00239">
    <property type="entry name" value="C2"/>
    <property type="match status" value="1"/>
</dbReference>
<evidence type="ECO:0000259" key="2">
    <source>
        <dbReference type="PROSITE" id="PS50004"/>
    </source>
</evidence>
<evidence type="ECO:0000313" key="4">
    <source>
        <dbReference type="Proteomes" id="UP001501920"/>
    </source>
</evidence>
<dbReference type="InterPro" id="IPR052784">
    <property type="entry name" value="Perforin-1_pore-forming"/>
</dbReference>
<dbReference type="GO" id="GO:0001913">
    <property type="term" value="P:T cell mediated cytotoxicity"/>
    <property type="evidence" value="ECO:0007669"/>
    <property type="project" value="TreeGrafter"/>
</dbReference>
<evidence type="ECO:0000256" key="1">
    <source>
        <dbReference type="SAM" id="SignalP"/>
    </source>
</evidence>
<reference evidence="3" key="2">
    <citation type="submission" date="2025-08" db="UniProtKB">
        <authorList>
            <consortium name="Ensembl"/>
        </authorList>
    </citation>
    <scope>IDENTIFICATION</scope>
</reference>
<dbReference type="GO" id="GO:0016020">
    <property type="term" value="C:membrane"/>
    <property type="evidence" value="ECO:0007669"/>
    <property type="project" value="TreeGrafter"/>
</dbReference>
<reference evidence="3" key="3">
    <citation type="submission" date="2025-09" db="UniProtKB">
        <authorList>
            <consortium name="Ensembl"/>
        </authorList>
    </citation>
    <scope>IDENTIFICATION</scope>
</reference>
<reference evidence="3 4" key="1">
    <citation type="submission" date="2020-10" db="EMBL/GenBank/DDBJ databases">
        <title>Pygocentrus nattereri (red-bellied piranha) genome, fPygNat1, primary haplotype.</title>
        <authorList>
            <person name="Myers G."/>
            <person name="Meyer A."/>
            <person name="Karagic N."/>
            <person name="Pippel M."/>
            <person name="Winkler S."/>
            <person name="Tracey A."/>
            <person name="Wood J."/>
            <person name="Formenti G."/>
            <person name="Howe K."/>
            <person name="Fedrigo O."/>
            <person name="Jarvis E.D."/>
        </authorList>
    </citation>
    <scope>NUCLEOTIDE SEQUENCE [LARGE SCALE GENOMIC DNA]</scope>
</reference>
<dbReference type="PROSITE" id="PS50004">
    <property type="entry name" value="C2"/>
    <property type="match status" value="1"/>
</dbReference>
<organism evidence="3 4">
    <name type="scientific">Pygocentrus nattereri</name>
    <name type="common">Red-bellied piranha</name>
    <dbReference type="NCBI Taxonomy" id="42514"/>
    <lineage>
        <taxon>Eukaryota</taxon>
        <taxon>Metazoa</taxon>
        <taxon>Chordata</taxon>
        <taxon>Craniata</taxon>
        <taxon>Vertebrata</taxon>
        <taxon>Euteleostomi</taxon>
        <taxon>Actinopterygii</taxon>
        <taxon>Neopterygii</taxon>
        <taxon>Teleostei</taxon>
        <taxon>Ostariophysi</taxon>
        <taxon>Characiformes</taxon>
        <taxon>Characoidei</taxon>
        <taxon>Pygocentrus</taxon>
    </lineage>
</organism>
<dbReference type="PANTHER" id="PTHR46096">
    <property type="entry name" value="PERFORIN-1"/>
    <property type="match status" value="1"/>
</dbReference>
<dbReference type="Gene3D" id="2.60.40.150">
    <property type="entry name" value="C2 domain"/>
    <property type="match status" value="1"/>
</dbReference>
<dbReference type="Ensembl" id="ENSPNAT00000026486.2">
    <property type="protein sequence ID" value="ENSPNAP00000034552.2"/>
    <property type="gene ID" value="ENSPNAG00000006655.2"/>
</dbReference>
<dbReference type="GO" id="GO:0001771">
    <property type="term" value="P:immunological synapse formation"/>
    <property type="evidence" value="ECO:0007669"/>
    <property type="project" value="TreeGrafter"/>
</dbReference>
<dbReference type="OMA" id="TNIETCH"/>
<feature type="signal peptide" evidence="1">
    <location>
        <begin position="1"/>
        <end position="22"/>
    </location>
</feature>
<feature type="domain" description="C2" evidence="2">
    <location>
        <begin position="4"/>
        <end position="125"/>
    </location>
</feature>
<dbReference type="GO" id="GO:0022829">
    <property type="term" value="F:wide pore channel activity"/>
    <property type="evidence" value="ECO:0007669"/>
    <property type="project" value="TreeGrafter"/>
</dbReference>
<dbReference type="AlphaFoldDB" id="A0A3B4EDE4"/>
<dbReference type="GO" id="GO:0051607">
    <property type="term" value="P:defense response to virus"/>
    <property type="evidence" value="ECO:0007669"/>
    <property type="project" value="TreeGrafter"/>
</dbReference>
<dbReference type="PANTHER" id="PTHR46096:SF1">
    <property type="entry name" value="PERFORIN 1.5"/>
    <property type="match status" value="1"/>
</dbReference>
<proteinExistence type="predicted"/>
<dbReference type="Pfam" id="PF00168">
    <property type="entry name" value="C2"/>
    <property type="match status" value="1"/>
</dbReference>
<dbReference type="GeneTree" id="ENSGT00390000012710"/>
<dbReference type="SUPFAM" id="SSF49562">
    <property type="entry name" value="C2 domain (Calcium/lipid-binding domain, CaLB)"/>
    <property type="match status" value="1"/>
</dbReference>